<proteinExistence type="predicted"/>
<organism evidence="2 3">
    <name type="scientific">Saguinus oedipus</name>
    <name type="common">Cotton-top tamarin</name>
    <name type="synonym">Oedipomidas oedipus</name>
    <dbReference type="NCBI Taxonomy" id="9490"/>
    <lineage>
        <taxon>Eukaryota</taxon>
        <taxon>Metazoa</taxon>
        <taxon>Chordata</taxon>
        <taxon>Craniata</taxon>
        <taxon>Vertebrata</taxon>
        <taxon>Euteleostomi</taxon>
        <taxon>Mammalia</taxon>
        <taxon>Eutheria</taxon>
        <taxon>Euarchontoglires</taxon>
        <taxon>Primates</taxon>
        <taxon>Haplorrhini</taxon>
        <taxon>Platyrrhini</taxon>
        <taxon>Cebidae</taxon>
        <taxon>Callitrichinae</taxon>
        <taxon>Saguinus</taxon>
    </lineage>
</organism>
<feature type="compositionally biased region" description="Low complexity" evidence="1">
    <location>
        <begin position="57"/>
        <end position="75"/>
    </location>
</feature>
<dbReference type="EMBL" id="JASSZA010000005">
    <property type="protein sequence ID" value="KAK2109502.1"/>
    <property type="molecule type" value="Genomic_DNA"/>
</dbReference>
<evidence type="ECO:0000256" key="1">
    <source>
        <dbReference type="SAM" id="MobiDB-lite"/>
    </source>
</evidence>
<protein>
    <submittedName>
        <fullName evidence="2">Uncharacterized protein</fullName>
    </submittedName>
</protein>
<sequence length="150" mass="16123">METARPGAWTSRLWSVPKHYGNRGGDGRRYARGGGARRGQIHSHLPGGRAPPPSDSRLSPGFRAAAAASRPPHPAPTRAALPLLCSCLLGSARPGAQRRSVARGSGASWRRQRATHTRFSGQWRGVGRTRDPRAGQGCGPAFPHLLGWRR</sequence>
<comment type="caution">
    <text evidence="2">The sequence shown here is derived from an EMBL/GenBank/DDBJ whole genome shotgun (WGS) entry which is preliminary data.</text>
</comment>
<feature type="region of interest" description="Disordered" evidence="1">
    <location>
        <begin position="20"/>
        <end position="75"/>
    </location>
</feature>
<accession>A0ABQ9VJH4</accession>
<feature type="region of interest" description="Disordered" evidence="1">
    <location>
        <begin position="95"/>
        <end position="115"/>
    </location>
</feature>
<gene>
    <name evidence="2" type="ORF">P7K49_009248</name>
</gene>
<evidence type="ECO:0000313" key="2">
    <source>
        <dbReference type="EMBL" id="KAK2109502.1"/>
    </source>
</evidence>
<name>A0ABQ9VJH4_SAGOE</name>
<evidence type="ECO:0000313" key="3">
    <source>
        <dbReference type="Proteomes" id="UP001266305"/>
    </source>
</evidence>
<reference evidence="2 3" key="1">
    <citation type="submission" date="2023-05" db="EMBL/GenBank/DDBJ databases">
        <title>B98-5 Cell Line De Novo Hybrid Assembly: An Optical Mapping Approach.</title>
        <authorList>
            <person name="Kananen K."/>
            <person name="Auerbach J.A."/>
            <person name="Kautto E."/>
            <person name="Blachly J.S."/>
        </authorList>
    </citation>
    <scope>NUCLEOTIDE SEQUENCE [LARGE SCALE GENOMIC DNA]</scope>
    <source>
        <strain evidence="2">B95-8</strain>
        <tissue evidence="2">Cell line</tissue>
    </source>
</reference>
<keyword evidence="3" id="KW-1185">Reference proteome</keyword>
<dbReference type="Proteomes" id="UP001266305">
    <property type="component" value="Unassembled WGS sequence"/>
</dbReference>